<gene>
    <name evidence="4" type="ORF">PgNI_08696</name>
</gene>
<evidence type="ECO:0000256" key="1">
    <source>
        <dbReference type="SAM" id="MobiDB-lite"/>
    </source>
</evidence>
<dbReference type="AlphaFoldDB" id="A0A6P8AW87"/>
<reference evidence="3 4" key="1">
    <citation type="journal article" date="2019" name="Mol. Biol. Evol.">
        <title>Blast fungal genomes show frequent chromosomal changes, gene gains and losses, and effector gene turnover.</title>
        <authorList>
            <person name="Gomez Luciano L.B."/>
            <person name="Jason Tsai I."/>
            <person name="Chuma I."/>
            <person name="Tosa Y."/>
            <person name="Chen Y.H."/>
            <person name="Li J.Y."/>
            <person name="Li M.Y."/>
            <person name="Jade Lu M.Y."/>
            <person name="Nakayashiki H."/>
            <person name="Li W.H."/>
        </authorList>
    </citation>
    <scope>NUCLEOTIDE SEQUENCE [LARGE SCALE GENOMIC DNA]</scope>
    <source>
        <strain evidence="3 4">NI907</strain>
    </source>
</reference>
<sequence length="408" mass="45284">MPSTPNMHMSTGFSGRVSRAAAGDDKYRVSKRTQGYGIQDATNNNHHDRRAGHNGSYRPHNQTNATQSKSFVERVRFNGASCIQNSIKNFSGTKTEATTPSPNTDDKKSTTNKPEDKLESKPPNLSKPYGRGFFPKPFPSTKAGQHPNPPQHGRKFGDLLENLQTDPSLCQRRGDRKYLKSAFTFGTVFSTAHHTPAGGPDDPEHMTTTRHYGRVYSKYRKFIVVECNEVSFVALPIYTCNGTGLSRKSSREIPEYIDVMDRRVEVPGPANGVNGRLFCVADGESEDAPVLRDNKDYTRVGAKGNACVRLTEPCSFRYSIWSRIEAQLTDDSVHLLREVRATKMAASSFKVLQEMSPANLVCLLGKMVQADFVEKLAQMQAESLVKMRGRKQIEAVDAEKDEGEPVGS</sequence>
<proteinExistence type="predicted"/>
<evidence type="ECO:0000259" key="2">
    <source>
        <dbReference type="Pfam" id="PF20233"/>
    </source>
</evidence>
<reference evidence="4" key="2">
    <citation type="submission" date="2019-10" db="EMBL/GenBank/DDBJ databases">
        <authorList>
            <consortium name="NCBI Genome Project"/>
        </authorList>
    </citation>
    <scope>NUCLEOTIDE SEQUENCE</scope>
    <source>
        <strain evidence="4">NI907</strain>
    </source>
</reference>
<feature type="compositionally biased region" description="Basic and acidic residues" evidence="1">
    <location>
        <begin position="104"/>
        <end position="120"/>
    </location>
</feature>
<evidence type="ECO:0000313" key="4">
    <source>
        <dbReference type="RefSeq" id="XP_030979152.1"/>
    </source>
</evidence>
<accession>A0A6P8AW87</accession>
<evidence type="ECO:0000313" key="3">
    <source>
        <dbReference type="Proteomes" id="UP000515153"/>
    </source>
</evidence>
<protein>
    <recommendedName>
        <fullName evidence="2">DUF6590 domain-containing protein</fullName>
    </recommendedName>
</protein>
<feature type="region of interest" description="Disordered" evidence="1">
    <location>
        <begin position="92"/>
        <end position="157"/>
    </location>
</feature>
<reference evidence="4" key="3">
    <citation type="submission" date="2025-08" db="UniProtKB">
        <authorList>
            <consortium name="RefSeq"/>
        </authorList>
    </citation>
    <scope>IDENTIFICATION</scope>
    <source>
        <strain evidence="4">NI907</strain>
    </source>
</reference>
<dbReference type="Proteomes" id="UP000515153">
    <property type="component" value="Chromosome V"/>
</dbReference>
<keyword evidence="3" id="KW-1185">Reference proteome</keyword>
<feature type="compositionally biased region" description="Polar residues" evidence="1">
    <location>
        <begin position="59"/>
        <end position="69"/>
    </location>
</feature>
<dbReference type="KEGG" id="pgri:PgNI_08696"/>
<dbReference type="Pfam" id="PF20233">
    <property type="entry name" value="DUF6590"/>
    <property type="match status" value="1"/>
</dbReference>
<feature type="compositionally biased region" description="Polar residues" evidence="1">
    <location>
        <begin position="92"/>
        <end position="103"/>
    </location>
</feature>
<organism evidence="3 4">
    <name type="scientific">Pyricularia grisea</name>
    <name type="common">Crabgrass-specific blast fungus</name>
    <name type="synonym">Magnaporthe grisea</name>
    <dbReference type="NCBI Taxonomy" id="148305"/>
    <lineage>
        <taxon>Eukaryota</taxon>
        <taxon>Fungi</taxon>
        <taxon>Dikarya</taxon>
        <taxon>Ascomycota</taxon>
        <taxon>Pezizomycotina</taxon>
        <taxon>Sordariomycetes</taxon>
        <taxon>Sordariomycetidae</taxon>
        <taxon>Magnaporthales</taxon>
        <taxon>Pyriculariaceae</taxon>
        <taxon>Pyricularia</taxon>
    </lineage>
</organism>
<feature type="region of interest" description="Disordered" evidence="1">
    <location>
        <begin position="1"/>
        <end position="69"/>
    </location>
</feature>
<feature type="domain" description="DUF6590" evidence="2">
    <location>
        <begin position="181"/>
        <end position="250"/>
    </location>
</feature>
<feature type="compositionally biased region" description="Polar residues" evidence="1">
    <location>
        <begin position="1"/>
        <end position="13"/>
    </location>
</feature>
<name>A0A6P8AW87_PYRGI</name>
<dbReference type="InterPro" id="IPR046497">
    <property type="entry name" value="DUF6590"/>
</dbReference>
<dbReference type="GeneID" id="41963599"/>
<dbReference type="RefSeq" id="XP_030979152.1">
    <property type="nucleotide sequence ID" value="XM_031128691.1"/>
</dbReference>